<sequence>MTKHHLNTRLLHTDSADFDPESGIAPVSLPAIRTSTVRFRDLDVLDQTMARKNKGEKVVSYGIAGLDTHRALENVINTLEGGSYCVLNPSGLASIHLAFMSVLKSGDHVLVSDNVYGPVRVMHETLLKRLNIELTYFSAEHPDPASLIQPNTRMMYVESPGSLLMEMLDLPRLAGIAREHDIVLAIDNTWGAGMLYQPLALGADISVIAGTKYINGHSDVMLGAVVTNRDDLARQIHATQYAVGNSVSADDVWLALRGVKTMAVRLEHHARSALQVCEFLDSHPLVSRIYFPAWEKDPGHALWKRDCLGSNGLLSVSLNCSPDAAKAFVNALELFGIGFSWGGFESLVQWVSPGALEPHSYWKEPGKALVRLHIGLEKVEDLIQDLNQALDQISAS</sequence>
<dbReference type="KEGG" id="boz:DBV39_14845"/>
<dbReference type="InterPro" id="IPR015422">
    <property type="entry name" value="PyrdxlP-dep_Trfase_small"/>
</dbReference>
<comment type="catalytic activity">
    <reaction evidence="6">
        <text>L,L-cystathionine + H2O = L-homocysteine + pyruvate + NH4(+)</text>
        <dbReference type="Rhea" id="RHEA:13965"/>
        <dbReference type="ChEBI" id="CHEBI:15361"/>
        <dbReference type="ChEBI" id="CHEBI:15377"/>
        <dbReference type="ChEBI" id="CHEBI:28938"/>
        <dbReference type="ChEBI" id="CHEBI:58161"/>
        <dbReference type="ChEBI" id="CHEBI:58199"/>
    </reaction>
</comment>
<keyword evidence="4 10" id="KW-0456">Lyase</keyword>
<keyword evidence="3 8" id="KW-0663">Pyridoxal phosphate</keyword>
<comment type="pathway">
    <text evidence="5">Amino-acid biosynthesis; L-methionine biosynthesis via de novo pathway; L-homocysteine from L-cystathionine: step 1/1.</text>
</comment>
<feature type="modified residue" description="N6-(pyridoxal phosphate)lysine" evidence="8">
    <location>
        <position position="212"/>
    </location>
</feature>
<dbReference type="SUPFAM" id="SSF53383">
    <property type="entry name" value="PLP-dependent transferases"/>
    <property type="match status" value="1"/>
</dbReference>
<dbReference type="Gene3D" id="3.90.1150.10">
    <property type="entry name" value="Aspartate Aminotransferase, domain 1"/>
    <property type="match status" value="1"/>
</dbReference>
<dbReference type="Proteomes" id="UP000244571">
    <property type="component" value="Chromosome"/>
</dbReference>
<comment type="similarity">
    <text evidence="2 9">Belongs to the trans-sulfuration enzymes family.</text>
</comment>
<dbReference type="RefSeq" id="WP_108622201.1">
    <property type="nucleotide sequence ID" value="NZ_CP028901.1"/>
</dbReference>
<dbReference type="InterPro" id="IPR054542">
    <property type="entry name" value="Cys_met_metab_PP"/>
</dbReference>
<gene>
    <name evidence="10" type="primary">metC</name>
    <name evidence="10" type="ORF">DBV39_14845</name>
</gene>
<name>A0A2R4XM02_9BURK</name>
<evidence type="ECO:0000256" key="4">
    <source>
        <dbReference type="ARBA" id="ARBA00023239"/>
    </source>
</evidence>
<dbReference type="InterPro" id="IPR015424">
    <property type="entry name" value="PyrdxlP-dep_Trfase"/>
</dbReference>
<dbReference type="PIRSF" id="PIRSF001434">
    <property type="entry name" value="CGS"/>
    <property type="match status" value="1"/>
</dbReference>
<evidence type="ECO:0000256" key="2">
    <source>
        <dbReference type="ARBA" id="ARBA00009077"/>
    </source>
</evidence>
<evidence type="ECO:0000256" key="6">
    <source>
        <dbReference type="ARBA" id="ARBA00047517"/>
    </source>
</evidence>
<evidence type="ECO:0000256" key="7">
    <source>
        <dbReference type="ARBA" id="ARBA00047625"/>
    </source>
</evidence>
<protein>
    <submittedName>
        <fullName evidence="10">Cystathionine beta-lyase</fullName>
    </submittedName>
</protein>
<evidence type="ECO:0000256" key="1">
    <source>
        <dbReference type="ARBA" id="ARBA00001933"/>
    </source>
</evidence>
<dbReference type="CDD" id="cd00614">
    <property type="entry name" value="CGS_like"/>
    <property type="match status" value="1"/>
</dbReference>
<dbReference type="AlphaFoldDB" id="A0A2R4XM02"/>
<dbReference type="PANTHER" id="PTHR43500">
    <property type="entry name" value="CYSTATHIONINE BETA-LYASE-RELATED"/>
    <property type="match status" value="1"/>
</dbReference>
<evidence type="ECO:0000256" key="8">
    <source>
        <dbReference type="PIRSR" id="PIRSR001434-2"/>
    </source>
</evidence>
<dbReference type="InterPro" id="IPR015421">
    <property type="entry name" value="PyrdxlP-dep_Trfase_major"/>
</dbReference>
<comment type="catalytic activity">
    <reaction evidence="7">
        <text>an S-substituted L-cysteine + H2O = a thiol + pyruvate + NH4(+)</text>
        <dbReference type="Rhea" id="RHEA:18121"/>
        <dbReference type="ChEBI" id="CHEBI:15361"/>
        <dbReference type="ChEBI" id="CHEBI:15377"/>
        <dbReference type="ChEBI" id="CHEBI:28938"/>
        <dbReference type="ChEBI" id="CHEBI:29256"/>
        <dbReference type="ChEBI" id="CHEBI:58717"/>
        <dbReference type="EC" id="4.4.1.13"/>
    </reaction>
</comment>
<reference evidence="10 11" key="1">
    <citation type="submission" date="2018-04" db="EMBL/GenBank/DDBJ databases">
        <title>Bordetella sp. HZ20 isolated from seawater.</title>
        <authorList>
            <person name="Sun C."/>
        </authorList>
    </citation>
    <scope>NUCLEOTIDE SEQUENCE [LARGE SCALE GENOMIC DNA]</scope>
    <source>
        <strain evidence="10 11">HZ20</strain>
    </source>
</reference>
<evidence type="ECO:0000256" key="3">
    <source>
        <dbReference type="ARBA" id="ARBA00022898"/>
    </source>
</evidence>
<organism evidence="10 11">
    <name type="scientific">Orrella marina</name>
    <dbReference type="NCBI Taxonomy" id="2163011"/>
    <lineage>
        <taxon>Bacteria</taxon>
        <taxon>Pseudomonadati</taxon>
        <taxon>Pseudomonadota</taxon>
        <taxon>Betaproteobacteria</taxon>
        <taxon>Burkholderiales</taxon>
        <taxon>Alcaligenaceae</taxon>
        <taxon>Orrella</taxon>
    </lineage>
</organism>
<dbReference type="InterPro" id="IPR006233">
    <property type="entry name" value="Cys_b_lyase_bac"/>
</dbReference>
<evidence type="ECO:0000256" key="5">
    <source>
        <dbReference type="ARBA" id="ARBA00046315"/>
    </source>
</evidence>
<dbReference type="PANTHER" id="PTHR43500:SF1">
    <property type="entry name" value="CYSTATHIONINE BETA-LYASE-RELATED"/>
    <property type="match status" value="1"/>
</dbReference>
<proteinExistence type="inferred from homology"/>
<dbReference type="OrthoDB" id="9805807at2"/>
<comment type="cofactor">
    <cofactor evidence="1 9">
        <name>pyridoxal 5'-phosphate</name>
        <dbReference type="ChEBI" id="CHEBI:597326"/>
    </cofactor>
</comment>
<accession>A0A2R4XM02</accession>
<dbReference type="GO" id="GO:0030170">
    <property type="term" value="F:pyridoxal phosphate binding"/>
    <property type="evidence" value="ECO:0007669"/>
    <property type="project" value="InterPro"/>
</dbReference>
<dbReference type="GO" id="GO:0019346">
    <property type="term" value="P:transsulfuration"/>
    <property type="evidence" value="ECO:0007669"/>
    <property type="project" value="InterPro"/>
</dbReference>
<dbReference type="NCBIfam" id="TIGR01324">
    <property type="entry name" value="cysta_beta_ly_B"/>
    <property type="match status" value="1"/>
</dbReference>
<dbReference type="InterPro" id="IPR000277">
    <property type="entry name" value="Cys/Met-Metab_PyrdxlP-dep_enz"/>
</dbReference>
<dbReference type="FunFam" id="3.40.640.10:FF:000046">
    <property type="entry name" value="Cystathionine gamma-lyase"/>
    <property type="match status" value="1"/>
</dbReference>
<evidence type="ECO:0000313" key="11">
    <source>
        <dbReference type="Proteomes" id="UP000244571"/>
    </source>
</evidence>
<keyword evidence="11" id="KW-1185">Reference proteome</keyword>
<dbReference type="PROSITE" id="PS00868">
    <property type="entry name" value="CYS_MET_METAB_PP"/>
    <property type="match status" value="1"/>
</dbReference>
<dbReference type="GO" id="GO:0047804">
    <property type="term" value="F:cysteine-S-conjugate beta-lyase activity"/>
    <property type="evidence" value="ECO:0007669"/>
    <property type="project" value="UniProtKB-EC"/>
</dbReference>
<evidence type="ECO:0000256" key="9">
    <source>
        <dbReference type="RuleBase" id="RU362118"/>
    </source>
</evidence>
<evidence type="ECO:0000313" key="10">
    <source>
        <dbReference type="EMBL" id="AWB34791.1"/>
    </source>
</evidence>
<dbReference type="GO" id="GO:0019450">
    <property type="term" value="P:L-cysteine catabolic process to pyruvate"/>
    <property type="evidence" value="ECO:0007669"/>
    <property type="project" value="TreeGrafter"/>
</dbReference>
<dbReference type="EMBL" id="CP028901">
    <property type="protein sequence ID" value="AWB34791.1"/>
    <property type="molecule type" value="Genomic_DNA"/>
</dbReference>
<dbReference type="Gene3D" id="3.40.640.10">
    <property type="entry name" value="Type I PLP-dependent aspartate aminotransferase-like (Major domain)"/>
    <property type="match status" value="1"/>
</dbReference>
<dbReference type="Pfam" id="PF01053">
    <property type="entry name" value="Cys_Met_Meta_PP"/>
    <property type="match status" value="1"/>
</dbReference>